<dbReference type="SUPFAM" id="SSF57667">
    <property type="entry name" value="beta-beta-alpha zinc fingers"/>
    <property type="match status" value="2"/>
</dbReference>
<dbReference type="OMA" id="QRSHGQY"/>
<sequence length="377" mass="42696">MAFVEAVLPPAGILGSVNNFQDIQSEGFQWWKTEDCPETPSLEFLESNQPEGIQHVKQEHEEAYWDLDFLLRNFSTSGRNAGLTPVDQEDQISMSAVCQAESVEEEFREKLPGSLKVPELPGPSSSEVQSLLKENSVNCNPVLPSYIQDITEPNKGLVFSNNQLPHFAQGDSMALVAAGQQPRERRQRSLGQYYHLTCEAYVQPSPHLLGKHVSYNQLPPAAVASQLPHCSLLNGYHPFSHSPYQARVQMYQTDSVLHALPLLGFRKPPSPIREAIAKPRKGHKQWPHKRPASHICSHPSCGKTYTKSSHLKAHLRTHTGEKPYHCTWEGCGWKFARSDELTRHYRKHTGQRPFKCHLCQRAFSRSDHLSLHLKRHV</sequence>
<keyword evidence="4" id="KW-0862">Zinc</keyword>
<evidence type="ECO:0000313" key="9">
    <source>
        <dbReference type="Ensembl" id="ENSPTXP00000027454.1"/>
    </source>
</evidence>
<dbReference type="AlphaFoldDB" id="A0A670ZXI3"/>
<dbReference type="GeneTree" id="ENSGT00940000169355"/>
<protein>
    <submittedName>
        <fullName evidence="9">KLF transcription factor 1</fullName>
    </submittedName>
</protein>
<evidence type="ECO:0000259" key="8">
    <source>
        <dbReference type="PROSITE" id="PS50157"/>
    </source>
</evidence>
<dbReference type="SMART" id="SM00355">
    <property type="entry name" value="ZnF_C2H2"/>
    <property type="match status" value="3"/>
</dbReference>
<feature type="domain" description="C2H2-type" evidence="8">
    <location>
        <begin position="354"/>
        <end position="377"/>
    </location>
</feature>
<evidence type="ECO:0000256" key="2">
    <source>
        <dbReference type="ARBA" id="ARBA00022737"/>
    </source>
</evidence>
<evidence type="ECO:0000256" key="3">
    <source>
        <dbReference type="ARBA" id="ARBA00022771"/>
    </source>
</evidence>
<keyword evidence="3 7" id="KW-0863">Zinc-finger</keyword>
<evidence type="ECO:0000256" key="6">
    <source>
        <dbReference type="ARBA" id="ARBA00023163"/>
    </source>
</evidence>
<dbReference type="Pfam" id="PF00096">
    <property type="entry name" value="zf-C2H2"/>
    <property type="match status" value="3"/>
</dbReference>
<reference evidence="9" key="2">
    <citation type="submission" date="2025-09" db="UniProtKB">
        <authorList>
            <consortium name="Ensembl"/>
        </authorList>
    </citation>
    <scope>IDENTIFICATION</scope>
</reference>
<dbReference type="KEGG" id="ptex:113446887"/>
<evidence type="ECO:0000313" key="10">
    <source>
        <dbReference type="Proteomes" id="UP000472273"/>
    </source>
</evidence>
<reference evidence="9" key="1">
    <citation type="submission" date="2025-08" db="UniProtKB">
        <authorList>
            <consortium name="Ensembl"/>
        </authorList>
    </citation>
    <scope>IDENTIFICATION</scope>
</reference>
<name>A0A670ZXI3_PSETE</name>
<dbReference type="GO" id="GO:0008270">
    <property type="term" value="F:zinc ion binding"/>
    <property type="evidence" value="ECO:0007669"/>
    <property type="project" value="UniProtKB-KW"/>
</dbReference>
<keyword evidence="1" id="KW-0479">Metal-binding</keyword>
<dbReference type="PROSITE" id="PS50157">
    <property type="entry name" value="ZINC_FINGER_C2H2_2"/>
    <property type="match status" value="3"/>
</dbReference>
<organism evidence="9 10">
    <name type="scientific">Pseudonaja textilis</name>
    <name type="common">Eastern brown snake</name>
    <dbReference type="NCBI Taxonomy" id="8673"/>
    <lineage>
        <taxon>Eukaryota</taxon>
        <taxon>Metazoa</taxon>
        <taxon>Chordata</taxon>
        <taxon>Craniata</taxon>
        <taxon>Vertebrata</taxon>
        <taxon>Euteleostomi</taxon>
        <taxon>Lepidosauria</taxon>
        <taxon>Squamata</taxon>
        <taxon>Bifurcata</taxon>
        <taxon>Unidentata</taxon>
        <taxon>Episquamata</taxon>
        <taxon>Toxicofera</taxon>
        <taxon>Serpentes</taxon>
        <taxon>Colubroidea</taxon>
        <taxon>Elapidae</taxon>
        <taxon>Hydrophiinae</taxon>
        <taxon>Pseudonaja</taxon>
    </lineage>
</organism>
<dbReference type="PANTHER" id="PTHR23235:SF133">
    <property type="entry name" value="KRUEPPEL-LIKE FACTOR 1"/>
    <property type="match status" value="1"/>
</dbReference>
<evidence type="ECO:0000256" key="1">
    <source>
        <dbReference type="ARBA" id="ARBA00022723"/>
    </source>
</evidence>
<dbReference type="Gene3D" id="3.30.160.60">
    <property type="entry name" value="Classic Zinc Finger"/>
    <property type="match status" value="3"/>
</dbReference>
<dbReference type="GO" id="GO:0000978">
    <property type="term" value="F:RNA polymerase II cis-regulatory region sequence-specific DNA binding"/>
    <property type="evidence" value="ECO:0007669"/>
    <property type="project" value="TreeGrafter"/>
</dbReference>
<evidence type="ECO:0000256" key="7">
    <source>
        <dbReference type="PROSITE-ProRule" id="PRU00042"/>
    </source>
</evidence>
<dbReference type="Proteomes" id="UP000472273">
    <property type="component" value="Unplaced"/>
</dbReference>
<gene>
    <name evidence="9" type="primary">KLF1</name>
</gene>
<dbReference type="RefSeq" id="XP_026572528.1">
    <property type="nucleotide sequence ID" value="XM_026716743.1"/>
</dbReference>
<keyword evidence="10" id="KW-1185">Reference proteome</keyword>
<keyword evidence="5" id="KW-0805">Transcription regulation</keyword>
<dbReference type="PANTHER" id="PTHR23235">
    <property type="entry name" value="KRUEPPEL-LIKE TRANSCRIPTION FACTOR"/>
    <property type="match status" value="1"/>
</dbReference>
<keyword evidence="6" id="KW-0804">Transcription</keyword>
<dbReference type="Ensembl" id="ENSPTXT00000028291.1">
    <property type="protein sequence ID" value="ENSPTXP00000027454.1"/>
    <property type="gene ID" value="ENSPTXG00000018914.1"/>
</dbReference>
<dbReference type="InterPro" id="IPR036236">
    <property type="entry name" value="Znf_C2H2_sf"/>
</dbReference>
<dbReference type="PROSITE" id="PS00028">
    <property type="entry name" value="ZINC_FINGER_C2H2_1"/>
    <property type="match status" value="3"/>
</dbReference>
<evidence type="ECO:0000256" key="4">
    <source>
        <dbReference type="ARBA" id="ARBA00022833"/>
    </source>
</evidence>
<dbReference type="InterPro" id="IPR013087">
    <property type="entry name" value="Znf_C2H2_type"/>
</dbReference>
<dbReference type="GeneID" id="113446887"/>
<keyword evidence="2" id="KW-0677">Repeat</keyword>
<dbReference type="RefSeq" id="XP_026572530.1">
    <property type="nucleotide sequence ID" value="XM_026716745.1"/>
</dbReference>
<dbReference type="GO" id="GO:0000981">
    <property type="term" value="F:DNA-binding transcription factor activity, RNA polymerase II-specific"/>
    <property type="evidence" value="ECO:0007669"/>
    <property type="project" value="TreeGrafter"/>
</dbReference>
<proteinExistence type="predicted"/>
<evidence type="ECO:0000256" key="5">
    <source>
        <dbReference type="ARBA" id="ARBA00023015"/>
    </source>
</evidence>
<accession>A0A670ZXI3</accession>
<dbReference type="RefSeq" id="XP_026572529.1">
    <property type="nucleotide sequence ID" value="XM_026716744.1"/>
</dbReference>
<feature type="domain" description="C2H2-type" evidence="8">
    <location>
        <begin position="294"/>
        <end position="323"/>
    </location>
</feature>
<feature type="domain" description="C2H2-type" evidence="8">
    <location>
        <begin position="324"/>
        <end position="353"/>
    </location>
</feature>
<dbReference type="CTD" id="10661"/>
<dbReference type="OrthoDB" id="4748970at2759"/>
<dbReference type="FunFam" id="3.30.160.60:FF:000032">
    <property type="entry name" value="Krueppel-like factor 4"/>
    <property type="match status" value="1"/>
</dbReference>